<gene>
    <name evidence="1" type="ORF">R1flu_005937</name>
</gene>
<evidence type="ECO:0008006" key="3">
    <source>
        <dbReference type="Google" id="ProtNLM"/>
    </source>
</evidence>
<evidence type="ECO:0000313" key="1">
    <source>
        <dbReference type="EMBL" id="KAL2634458.1"/>
    </source>
</evidence>
<reference evidence="1 2" key="1">
    <citation type="submission" date="2024-09" db="EMBL/GenBank/DDBJ databases">
        <title>Chromosome-scale assembly of Riccia fluitans.</title>
        <authorList>
            <person name="Paukszto L."/>
            <person name="Sawicki J."/>
            <person name="Karawczyk K."/>
            <person name="Piernik-Szablinska J."/>
            <person name="Szczecinska M."/>
            <person name="Mazdziarz M."/>
        </authorList>
    </citation>
    <scope>NUCLEOTIDE SEQUENCE [LARGE SCALE GENOMIC DNA]</scope>
    <source>
        <strain evidence="1">Rf_01</strain>
        <tissue evidence="1">Aerial parts of the thallus</tissue>
    </source>
</reference>
<proteinExistence type="predicted"/>
<accession>A0ABD1YUM3</accession>
<keyword evidence="2" id="KW-1185">Reference proteome</keyword>
<comment type="caution">
    <text evidence="1">The sequence shown here is derived from an EMBL/GenBank/DDBJ whole genome shotgun (WGS) entry which is preliminary data.</text>
</comment>
<name>A0ABD1YUM3_9MARC</name>
<dbReference type="EMBL" id="JBHFFA010000003">
    <property type="protein sequence ID" value="KAL2634458.1"/>
    <property type="molecule type" value="Genomic_DNA"/>
</dbReference>
<protein>
    <recommendedName>
        <fullName evidence="3">Glutamine amidotransferase type-2 domain-containing protein</fullName>
    </recommendedName>
</protein>
<dbReference type="Proteomes" id="UP001605036">
    <property type="component" value="Unassembled WGS sequence"/>
</dbReference>
<organism evidence="1 2">
    <name type="scientific">Riccia fluitans</name>
    <dbReference type="NCBI Taxonomy" id="41844"/>
    <lineage>
        <taxon>Eukaryota</taxon>
        <taxon>Viridiplantae</taxon>
        <taxon>Streptophyta</taxon>
        <taxon>Embryophyta</taxon>
        <taxon>Marchantiophyta</taxon>
        <taxon>Marchantiopsida</taxon>
        <taxon>Marchantiidae</taxon>
        <taxon>Marchantiales</taxon>
        <taxon>Ricciaceae</taxon>
        <taxon>Riccia</taxon>
    </lineage>
</organism>
<evidence type="ECO:0000313" key="2">
    <source>
        <dbReference type="Proteomes" id="UP001605036"/>
    </source>
</evidence>
<dbReference type="AlphaFoldDB" id="A0ABD1YUM3"/>
<sequence length="68" mass="7819">MHNGAIFWKERKIAYKDIGDFFHTTYENGGMKKIFEDLQTEHAVASVEAATNGIEVVQDRKDVSDKRM</sequence>